<feature type="transmembrane region" description="Helical" evidence="7">
    <location>
        <begin position="176"/>
        <end position="199"/>
    </location>
</feature>
<keyword evidence="10" id="KW-1185">Reference proteome</keyword>
<dbReference type="CDD" id="cd06261">
    <property type="entry name" value="TM_PBP2"/>
    <property type="match status" value="1"/>
</dbReference>
<dbReference type="GO" id="GO:0055085">
    <property type="term" value="P:transmembrane transport"/>
    <property type="evidence" value="ECO:0007669"/>
    <property type="project" value="InterPro"/>
</dbReference>
<dbReference type="RefSeq" id="WP_109870228.1">
    <property type="nucleotide sequence ID" value="NZ_QGNA01000002.1"/>
</dbReference>
<evidence type="ECO:0000313" key="9">
    <source>
        <dbReference type="EMBL" id="PWS37118.1"/>
    </source>
</evidence>
<proteinExistence type="inferred from homology"/>
<comment type="caution">
    <text evidence="9">The sequence shown here is derived from an EMBL/GenBank/DDBJ whole genome shotgun (WGS) entry which is preliminary data.</text>
</comment>
<protein>
    <submittedName>
        <fullName evidence="9">Sugar ABC transporter permease</fullName>
    </submittedName>
</protein>
<evidence type="ECO:0000256" key="6">
    <source>
        <dbReference type="ARBA" id="ARBA00023136"/>
    </source>
</evidence>
<dbReference type="Gene3D" id="1.10.3720.10">
    <property type="entry name" value="MetI-like"/>
    <property type="match status" value="1"/>
</dbReference>
<dbReference type="OrthoDB" id="9815445at2"/>
<feature type="transmembrane region" description="Helical" evidence="7">
    <location>
        <begin position="101"/>
        <end position="122"/>
    </location>
</feature>
<feature type="transmembrane region" description="Helical" evidence="7">
    <location>
        <begin position="7"/>
        <end position="28"/>
    </location>
</feature>
<keyword evidence="6 7" id="KW-0472">Membrane</keyword>
<evidence type="ECO:0000313" key="10">
    <source>
        <dbReference type="Proteomes" id="UP000245765"/>
    </source>
</evidence>
<dbReference type="EMBL" id="QGNA01000002">
    <property type="protein sequence ID" value="PWS37118.1"/>
    <property type="molecule type" value="Genomic_DNA"/>
</dbReference>
<evidence type="ECO:0000256" key="4">
    <source>
        <dbReference type="ARBA" id="ARBA00022692"/>
    </source>
</evidence>
<dbReference type="GO" id="GO:0005886">
    <property type="term" value="C:plasma membrane"/>
    <property type="evidence" value="ECO:0007669"/>
    <property type="project" value="UniProtKB-SubCell"/>
</dbReference>
<evidence type="ECO:0000259" key="8">
    <source>
        <dbReference type="PROSITE" id="PS50928"/>
    </source>
</evidence>
<gene>
    <name evidence="9" type="ORF">DFH01_09605</name>
</gene>
<dbReference type="PROSITE" id="PS50928">
    <property type="entry name" value="ABC_TM1"/>
    <property type="match status" value="1"/>
</dbReference>
<keyword evidence="3" id="KW-1003">Cell membrane</keyword>
<feature type="domain" description="ABC transmembrane type-1" evidence="8">
    <location>
        <begin position="67"/>
        <end position="255"/>
    </location>
</feature>
<keyword evidence="5 7" id="KW-1133">Transmembrane helix</keyword>
<dbReference type="SUPFAM" id="SSF161098">
    <property type="entry name" value="MetI-like"/>
    <property type="match status" value="1"/>
</dbReference>
<reference evidence="10" key="1">
    <citation type="submission" date="2018-05" db="EMBL/GenBank/DDBJ databases">
        <authorList>
            <person name="Du Z."/>
            <person name="Wang X."/>
        </authorList>
    </citation>
    <scope>NUCLEOTIDE SEQUENCE [LARGE SCALE GENOMIC DNA]</scope>
    <source>
        <strain evidence="10">CQN31</strain>
    </source>
</reference>
<sequence length="270" mass="30182">MRRGVPWLRHAVLILVSAAMLLPFYWVLKTAITDENIYAYPPRLLPQNPHPYNFVDVWYLIPFPRYLLNSIVVSLLAVVGNVVLNAMAAYALTQSFRAKKLVILLLLSCMLIPFQATIIPAYLITARIGLLNSYLGLALPLLSTIVCIFIYKSAFEAVPRSLVEAARMDGLSEWRIITHVLLPLSRPAIATNVILAFIWSWNSFMWPLIITRDADMQTLPLGLARFLSYMEDTTGALYAFVCLVLAPGILVFLMAQSAFIRGLTHGATKG</sequence>
<dbReference type="Proteomes" id="UP000245765">
    <property type="component" value="Unassembled WGS sequence"/>
</dbReference>
<comment type="subcellular location">
    <subcellularLocation>
        <location evidence="1 7">Cell membrane</location>
        <topology evidence="1 7">Multi-pass membrane protein</topology>
    </subcellularLocation>
</comment>
<feature type="transmembrane region" description="Helical" evidence="7">
    <location>
        <begin position="235"/>
        <end position="255"/>
    </location>
</feature>
<accession>A0A317FHK5</accession>
<keyword evidence="4 7" id="KW-0812">Transmembrane</keyword>
<dbReference type="PANTHER" id="PTHR43744">
    <property type="entry name" value="ABC TRANSPORTER PERMEASE PROTEIN MG189-RELATED-RELATED"/>
    <property type="match status" value="1"/>
</dbReference>
<feature type="transmembrane region" description="Helical" evidence="7">
    <location>
        <begin position="66"/>
        <end position="89"/>
    </location>
</feature>
<evidence type="ECO:0000256" key="1">
    <source>
        <dbReference type="ARBA" id="ARBA00004651"/>
    </source>
</evidence>
<comment type="similarity">
    <text evidence="7">Belongs to the binding-protein-dependent transport system permease family.</text>
</comment>
<dbReference type="AlphaFoldDB" id="A0A317FHK5"/>
<name>A0A317FHK5_9PROT</name>
<organism evidence="9 10">
    <name type="scientific">Falsiroseomonas bella</name>
    <dbReference type="NCBI Taxonomy" id="2184016"/>
    <lineage>
        <taxon>Bacteria</taxon>
        <taxon>Pseudomonadati</taxon>
        <taxon>Pseudomonadota</taxon>
        <taxon>Alphaproteobacteria</taxon>
        <taxon>Acetobacterales</taxon>
        <taxon>Roseomonadaceae</taxon>
        <taxon>Falsiroseomonas</taxon>
    </lineage>
</organism>
<keyword evidence="2 7" id="KW-0813">Transport</keyword>
<feature type="transmembrane region" description="Helical" evidence="7">
    <location>
        <begin position="134"/>
        <end position="155"/>
    </location>
</feature>
<evidence type="ECO:0000256" key="3">
    <source>
        <dbReference type="ARBA" id="ARBA00022475"/>
    </source>
</evidence>
<evidence type="ECO:0000256" key="2">
    <source>
        <dbReference type="ARBA" id="ARBA00022448"/>
    </source>
</evidence>
<dbReference type="InterPro" id="IPR035906">
    <property type="entry name" value="MetI-like_sf"/>
</dbReference>
<dbReference type="Pfam" id="PF00528">
    <property type="entry name" value="BPD_transp_1"/>
    <property type="match status" value="1"/>
</dbReference>
<dbReference type="PANTHER" id="PTHR43744:SF3">
    <property type="entry name" value="LACTOSE TRANSPORT SYSTEM PERMEASE PROTEIN LACG"/>
    <property type="match status" value="1"/>
</dbReference>
<dbReference type="InterPro" id="IPR000515">
    <property type="entry name" value="MetI-like"/>
</dbReference>
<evidence type="ECO:0000256" key="5">
    <source>
        <dbReference type="ARBA" id="ARBA00022989"/>
    </source>
</evidence>
<evidence type="ECO:0000256" key="7">
    <source>
        <dbReference type="RuleBase" id="RU363032"/>
    </source>
</evidence>